<protein>
    <submittedName>
        <fullName evidence="2">Uncharacterized protein</fullName>
    </submittedName>
</protein>
<accession>A0AAV3UHC8</accession>
<dbReference type="Proteomes" id="UP001501729">
    <property type="component" value="Unassembled WGS sequence"/>
</dbReference>
<dbReference type="AlphaFoldDB" id="A0AAV3UHC8"/>
<feature type="region of interest" description="Disordered" evidence="1">
    <location>
        <begin position="70"/>
        <end position="89"/>
    </location>
</feature>
<name>A0AAV3UHC8_9EURY</name>
<organism evidence="2 3">
    <name type="scientific">Haladaptatus pallidirubidus</name>
    <dbReference type="NCBI Taxonomy" id="1008152"/>
    <lineage>
        <taxon>Archaea</taxon>
        <taxon>Methanobacteriati</taxon>
        <taxon>Methanobacteriota</taxon>
        <taxon>Stenosarchaea group</taxon>
        <taxon>Halobacteria</taxon>
        <taxon>Halobacteriales</taxon>
        <taxon>Haladaptataceae</taxon>
        <taxon>Haladaptatus</taxon>
    </lineage>
</organism>
<evidence type="ECO:0000313" key="2">
    <source>
        <dbReference type="EMBL" id="GAA5050056.1"/>
    </source>
</evidence>
<sequence length="89" mass="10318">MSIQFQTFPRSGTIYKRIQVYQTVHDRHDFGELCLAIFLFYIRVRAVFDLSCGRFARTSGCDWQVGSNASCDDKHGSHAEKANWNRLEL</sequence>
<proteinExistence type="predicted"/>
<gene>
    <name evidence="2" type="ORF">GCM10025751_23590</name>
</gene>
<evidence type="ECO:0000256" key="1">
    <source>
        <dbReference type="SAM" id="MobiDB-lite"/>
    </source>
</evidence>
<evidence type="ECO:0000313" key="3">
    <source>
        <dbReference type="Proteomes" id="UP001501729"/>
    </source>
</evidence>
<keyword evidence="3" id="KW-1185">Reference proteome</keyword>
<reference evidence="2 3" key="1">
    <citation type="journal article" date="2019" name="Int. J. Syst. Evol. Microbiol.">
        <title>The Global Catalogue of Microorganisms (GCM) 10K type strain sequencing project: providing services to taxonomists for standard genome sequencing and annotation.</title>
        <authorList>
            <consortium name="The Broad Institute Genomics Platform"/>
            <consortium name="The Broad Institute Genome Sequencing Center for Infectious Disease"/>
            <person name="Wu L."/>
            <person name="Ma J."/>
        </authorList>
    </citation>
    <scope>NUCLEOTIDE SEQUENCE [LARGE SCALE GENOMIC DNA]</scope>
    <source>
        <strain evidence="2 3">JCM 17504</strain>
    </source>
</reference>
<feature type="compositionally biased region" description="Basic and acidic residues" evidence="1">
    <location>
        <begin position="71"/>
        <end position="89"/>
    </location>
</feature>
<dbReference type="EMBL" id="BAABKX010000007">
    <property type="protein sequence ID" value="GAA5050056.1"/>
    <property type="molecule type" value="Genomic_DNA"/>
</dbReference>
<comment type="caution">
    <text evidence="2">The sequence shown here is derived from an EMBL/GenBank/DDBJ whole genome shotgun (WGS) entry which is preliminary data.</text>
</comment>